<evidence type="ECO:0000313" key="2">
    <source>
        <dbReference type="EMBL" id="RIB24150.1"/>
    </source>
</evidence>
<name>A0A397VNR6_9GLOM</name>
<dbReference type="EMBL" id="QKWP01000228">
    <property type="protein sequence ID" value="RIB24150.1"/>
    <property type="molecule type" value="Genomic_DNA"/>
</dbReference>
<dbReference type="OrthoDB" id="2431657at2759"/>
<sequence length="116" mass="13397">MDAPVYTFNNNGVPTNPQVLAVYNGLSRRQRARYNTLNDQGKSDFLYGIAEEKKKLRHYLNLVYTAINLFSVIGFNVWSHFQRRDGDQDFINAGIITSLNKMLSFINYVFSLEPKL</sequence>
<keyword evidence="3" id="KW-1185">Reference proteome</keyword>
<organism evidence="2 3">
    <name type="scientific">Gigaspora rosea</name>
    <dbReference type="NCBI Taxonomy" id="44941"/>
    <lineage>
        <taxon>Eukaryota</taxon>
        <taxon>Fungi</taxon>
        <taxon>Fungi incertae sedis</taxon>
        <taxon>Mucoromycota</taxon>
        <taxon>Glomeromycotina</taxon>
        <taxon>Glomeromycetes</taxon>
        <taxon>Diversisporales</taxon>
        <taxon>Gigasporaceae</taxon>
        <taxon>Gigaspora</taxon>
    </lineage>
</organism>
<evidence type="ECO:0000313" key="3">
    <source>
        <dbReference type="Proteomes" id="UP000266673"/>
    </source>
</evidence>
<keyword evidence="1" id="KW-1133">Transmembrane helix</keyword>
<proteinExistence type="predicted"/>
<protein>
    <submittedName>
        <fullName evidence="2">Uncharacterized protein</fullName>
    </submittedName>
</protein>
<comment type="caution">
    <text evidence="2">The sequence shown here is derived from an EMBL/GenBank/DDBJ whole genome shotgun (WGS) entry which is preliminary data.</text>
</comment>
<dbReference type="Proteomes" id="UP000266673">
    <property type="component" value="Unassembled WGS sequence"/>
</dbReference>
<dbReference type="AlphaFoldDB" id="A0A397VNR6"/>
<accession>A0A397VNR6</accession>
<feature type="transmembrane region" description="Helical" evidence="1">
    <location>
        <begin position="90"/>
        <end position="110"/>
    </location>
</feature>
<evidence type="ECO:0000256" key="1">
    <source>
        <dbReference type="SAM" id="Phobius"/>
    </source>
</evidence>
<feature type="transmembrane region" description="Helical" evidence="1">
    <location>
        <begin position="59"/>
        <end position="78"/>
    </location>
</feature>
<keyword evidence="1" id="KW-0472">Membrane</keyword>
<keyword evidence="1" id="KW-0812">Transmembrane</keyword>
<gene>
    <name evidence="2" type="ORF">C2G38_2139373</name>
</gene>
<reference evidence="2 3" key="1">
    <citation type="submission" date="2018-06" db="EMBL/GenBank/DDBJ databases">
        <title>Comparative genomics reveals the genomic features of Rhizophagus irregularis, R. cerebriforme, R. diaphanum and Gigaspora rosea, and their symbiotic lifestyle signature.</title>
        <authorList>
            <person name="Morin E."/>
            <person name="San Clemente H."/>
            <person name="Chen E.C.H."/>
            <person name="De La Providencia I."/>
            <person name="Hainaut M."/>
            <person name="Kuo A."/>
            <person name="Kohler A."/>
            <person name="Murat C."/>
            <person name="Tang N."/>
            <person name="Roy S."/>
            <person name="Loubradou J."/>
            <person name="Henrissat B."/>
            <person name="Grigoriev I.V."/>
            <person name="Corradi N."/>
            <person name="Roux C."/>
            <person name="Martin F.M."/>
        </authorList>
    </citation>
    <scope>NUCLEOTIDE SEQUENCE [LARGE SCALE GENOMIC DNA]</scope>
    <source>
        <strain evidence="2 3">DAOM 194757</strain>
    </source>
</reference>